<gene>
    <name evidence="1" type="ORF">LTR97_011107</name>
</gene>
<dbReference type="EMBL" id="JAVRQU010000020">
    <property type="protein sequence ID" value="KAK5691936.1"/>
    <property type="molecule type" value="Genomic_DNA"/>
</dbReference>
<name>A0AAN7VZ69_9PEZI</name>
<dbReference type="AlphaFoldDB" id="A0AAN7VZ69"/>
<evidence type="ECO:0000313" key="1">
    <source>
        <dbReference type="EMBL" id="KAK5691936.1"/>
    </source>
</evidence>
<evidence type="ECO:0000313" key="2">
    <source>
        <dbReference type="Proteomes" id="UP001310594"/>
    </source>
</evidence>
<sequence length="288" mass="31151">MSPGVEYNTTSECPFAAFDGLKYLIISFGSTAAKSKRDETEIKTFNITQDVTLPQSASYEFSARAQKSGSTTASCNIQLCVDDTCSYPVGLETNWTRAQVTYSSEQDSPTFDVMVSCRGDGYVGLHGLAAERVVSRVQTVYMPSNQTYSQAAAPRVTETVYSNITQERTVVSTQPGETIATVRYSNISVTVLATATTNLPGGTLTTFLPRETTTNRETLTLPQMNGTQTSGDYITATVSLSPETETRTAVYTTAIYSNATFTMPASTIISGFDSDKSFSRDAYDQVAD</sequence>
<accession>A0AAN7VZ69</accession>
<protein>
    <submittedName>
        <fullName evidence="1">Uncharacterized protein</fullName>
    </submittedName>
</protein>
<dbReference type="Proteomes" id="UP001310594">
    <property type="component" value="Unassembled WGS sequence"/>
</dbReference>
<proteinExistence type="predicted"/>
<organism evidence="1 2">
    <name type="scientific">Elasticomyces elasticus</name>
    <dbReference type="NCBI Taxonomy" id="574655"/>
    <lineage>
        <taxon>Eukaryota</taxon>
        <taxon>Fungi</taxon>
        <taxon>Dikarya</taxon>
        <taxon>Ascomycota</taxon>
        <taxon>Pezizomycotina</taxon>
        <taxon>Dothideomycetes</taxon>
        <taxon>Dothideomycetidae</taxon>
        <taxon>Mycosphaerellales</taxon>
        <taxon>Teratosphaeriaceae</taxon>
        <taxon>Elasticomyces</taxon>
    </lineage>
</organism>
<reference evidence="1" key="1">
    <citation type="submission" date="2023-08" db="EMBL/GenBank/DDBJ databases">
        <title>Black Yeasts Isolated from many extreme environments.</title>
        <authorList>
            <person name="Coleine C."/>
            <person name="Stajich J.E."/>
            <person name="Selbmann L."/>
        </authorList>
    </citation>
    <scope>NUCLEOTIDE SEQUENCE</scope>
    <source>
        <strain evidence="1">CCFEE 5810</strain>
    </source>
</reference>
<comment type="caution">
    <text evidence="1">The sequence shown here is derived from an EMBL/GenBank/DDBJ whole genome shotgun (WGS) entry which is preliminary data.</text>
</comment>